<organism evidence="2 3">
    <name type="scientific">Oerskovia merdavium</name>
    <dbReference type="NCBI Taxonomy" id="2762227"/>
    <lineage>
        <taxon>Bacteria</taxon>
        <taxon>Bacillati</taxon>
        <taxon>Actinomycetota</taxon>
        <taxon>Actinomycetes</taxon>
        <taxon>Micrococcales</taxon>
        <taxon>Cellulomonadaceae</taxon>
        <taxon>Oerskovia</taxon>
    </lineage>
</organism>
<evidence type="ECO:0000256" key="1">
    <source>
        <dbReference type="SAM" id="MobiDB-lite"/>
    </source>
</evidence>
<sequence>MPADSMPSGPAGTTGPTGRGGSPSSRPTVEGPALAVLVQRLTLTPPDVLDPGVHVPALVGDAVDLLALSVPGWWQLDAHARTALDRTCGAGAPAASRAGAGIACWLVRTPELTRLPHLREAAPDGPAAWFLAVVEALAHDLAPVRDPQTWISSPEGREEAARAFLRAAGLRPAGESDAVAEDRWSAVSTVEQRRVDREMAEEVRRSEELAKALAAKRAAEAAAQYANY</sequence>
<accession>A0ABR8TXA8</accession>
<evidence type="ECO:0000313" key="2">
    <source>
        <dbReference type="EMBL" id="MBD7980407.1"/>
    </source>
</evidence>
<evidence type="ECO:0000313" key="3">
    <source>
        <dbReference type="Proteomes" id="UP000655570"/>
    </source>
</evidence>
<keyword evidence="3" id="KW-1185">Reference proteome</keyword>
<proteinExistence type="predicted"/>
<gene>
    <name evidence="2" type="ORF">H9641_06705</name>
</gene>
<dbReference type="Proteomes" id="UP000655570">
    <property type="component" value="Unassembled WGS sequence"/>
</dbReference>
<name>A0ABR8TXA8_9CELL</name>
<comment type="caution">
    <text evidence="2">The sequence shown here is derived from an EMBL/GenBank/DDBJ whole genome shotgun (WGS) entry which is preliminary data.</text>
</comment>
<dbReference type="RefSeq" id="WP_191802125.1">
    <property type="nucleotide sequence ID" value="NZ_JACSQF010000005.1"/>
</dbReference>
<reference evidence="2 3" key="1">
    <citation type="submission" date="2020-08" db="EMBL/GenBank/DDBJ databases">
        <title>A Genomic Blueprint of the Chicken Gut Microbiome.</title>
        <authorList>
            <person name="Gilroy R."/>
            <person name="Ravi A."/>
            <person name="Getino M."/>
            <person name="Pursley I."/>
            <person name="Horton D.L."/>
            <person name="Alikhan N.-F."/>
            <person name="Baker D."/>
            <person name="Gharbi K."/>
            <person name="Hall N."/>
            <person name="Watson M."/>
            <person name="Adriaenssens E.M."/>
            <person name="Foster-Nyarko E."/>
            <person name="Jarju S."/>
            <person name="Secka A."/>
            <person name="Antonio M."/>
            <person name="Oren A."/>
            <person name="Chaudhuri R."/>
            <person name="La Ragione R.M."/>
            <person name="Hildebrand F."/>
            <person name="Pallen M.J."/>
        </authorList>
    </citation>
    <scope>NUCLEOTIDE SEQUENCE [LARGE SCALE GENOMIC DNA]</scope>
    <source>
        <strain evidence="2 3">Sa2CUA9</strain>
    </source>
</reference>
<protein>
    <submittedName>
        <fullName evidence="2">Uncharacterized protein</fullName>
    </submittedName>
</protein>
<feature type="region of interest" description="Disordered" evidence="1">
    <location>
        <begin position="1"/>
        <end position="29"/>
    </location>
</feature>
<dbReference type="EMBL" id="JACSQF010000005">
    <property type="protein sequence ID" value="MBD7980407.1"/>
    <property type="molecule type" value="Genomic_DNA"/>
</dbReference>